<feature type="compositionally biased region" description="Basic and acidic residues" evidence="2">
    <location>
        <begin position="485"/>
        <end position="502"/>
    </location>
</feature>
<protein>
    <recommendedName>
        <fullName evidence="5">Protein LTV1 homolog</fullName>
    </recommendedName>
</protein>
<dbReference type="GO" id="GO:0030688">
    <property type="term" value="C:preribosome, small subunit precursor"/>
    <property type="evidence" value="ECO:0007669"/>
    <property type="project" value="TreeGrafter"/>
</dbReference>
<dbReference type="GO" id="GO:0005829">
    <property type="term" value="C:cytosol"/>
    <property type="evidence" value="ECO:0007669"/>
    <property type="project" value="TreeGrafter"/>
</dbReference>
<dbReference type="Proteomes" id="UP000796880">
    <property type="component" value="Unassembled WGS sequence"/>
</dbReference>
<dbReference type="EMBL" id="VOIH02000005">
    <property type="protein sequence ID" value="KAF3446735.1"/>
    <property type="molecule type" value="Genomic_DNA"/>
</dbReference>
<organism evidence="3 4">
    <name type="scientific">Rhamnella rubrinervis</name>
    <dbReference type="NCBI Taxonomy" id="2594499"/>
    <lineage>
        <taxon>Eukaryota</taxon>
        <taxon>Viridiplantae</taxon>
        <taxon>Streptophyta</taxon>
        <taxon>Embryophyta</taxon>
        <taxon>Tracheophyta</taxon>
        <taxon>Spermatophyta</taxon>
        <taxon>Magnoliopsida</taxon>
        <taxon>eudicotyledons</taxon>
        <taxon>Gunneridae</taxon>
        <taxon>Pentapetalae</taxon>
        <taxon>rosids</taxon>
        <taxon>fabids</taxon>
        <taxon>Rosales</taxon>
        <taxon>Rhamnaceae</taxon>
        <taxon>rhamnoid group</taxon>
        <taxon>Rhamneae</taxon>
        <taxon>Rhamnella</taxon>
    </lineage>
</organism>
<sequence>MGRKKQFIDKKKSATFQLLARDSSDPNYDGSPGSDRVFVRVDNSSYSVDKFFADDEPHDDNGAARHEDDPNSIFADAPEDYEDDGRVFGNFVQSSPQSLPEHVRKEILELGFPDDGYNYLEHLREIRNTGGGSVFYHNSKAKLDALSRDVKAYDASRLNIAEVHADPDEKSIYSVASKAHGIRVQKAADAEVAALLDDSDASRFGSDVEDLEEDFVVQANLPEAEEEDCIDRTLNINEQSQTNDVTDDEADTFDHTQITAGFIPQDGVKTEAKKESAVEKPRVRRLLDEQFDLLELKEYGSDDDEDDNYGYVAEEDESLAEKLKHSLNDHVMDDFELGEEYKAPADLIHSNEKPTNKELLDSANDVIRRCMEYAEKYENEDQHDVVVEEESSDESEVWDCETIVSTYSNLDNHPGKIGSPQVTRKKKLSETVSGALNATNHVISLKGKEKLPIDFLPRGRKTVEKGKGGDTLRPAQQKRTQQNPETKEAKKERKAAVKMERREARHVKKEMKELYRGEAQHAQRIAAISGPSSIPLALHLLFREAGLRNLKVRKINSMILLLLHEE</sequence>
<gene>
    <name evidence="3" type="ORF">FNV43_RR11915</name>
</gene>
<feature type="region of interest" description="Disordered" evidence="2">
    <location>
        <begin position="460"/>
        <end position="502"/>
    </location>
</feature>
<feature type="region of interest" description="Disordered" evidence="2">
    <location>
        <begin position="50"/>
        <end position="72"/>
    </location>
</feature>
<dbReference type="PANTHER" id="PTHR21531:SF0">
    <property type="entry name" value="PROTEIN LTV1 HOMOLOG"/>
    <property type="match status" value="1"/>
</dbReference>
<feature type="compositionally biased region" description="Basic and acidic residues" evidence="2">
    <location>
        <begin position="461"/>
        <end position="470"/>
    </location>
</feature>
<dbReference type="OrthoDB" id="5852896at2759"/>
<comment type="similarity">
    <text evidence="1">Belongs to the LTV1 family.</text>
</comment>
<name>A0A8K0MIC3_9ROSA</name>
<proteinExistence type="inferred from homology"/>
<dbReference type="InterPro" id="IPR007307">
    <property type="entry name" value="Ltv1"/>
</dbReference>
<comment type="caution">
    <text evidence="3">The sequence shown here is derived from an EMBL/GenBank/DDBJ whole genome shotgun (WGS) entry which is preliminary data.</text>
</comment>
<dbReference type="GO" id="GO:0005634">
    <property type="term" value="C:nucleus"/>
    <property type="evidence" value="ECO:0007669"/>
    <property type="project" value="TreeGrafter"/>
</dbReference>
<evidence type="ECO:0008006" key="5">
    <source>
        <dbReference type="Google" id="ProtNLM"/>
    </source>
</evidence>
<keyword evidence="4" id="KW-1185">Reference proteome</keyword>
<evidence type="ECO:0000256" key="2">
    <source>
        <dbReference type="SAM" id="MobiDB-lite"/>
    </source>
</evidence>
<dbReference type="GO" id="GO:0042274">
    <property type="term" value="P:ribosomal small subunit biogenesis"/>
    <property type="evidence" value="ECO:0007669"/>
    <property type="project" value="InterPro"/>
</dbReference>
<accession>A0A8K0MIC3</accession>
<feature type="compositionally biased region" description="Basic and acidic residues" evidence="2">
    <location>
        <begin position="51"/>
        <end position="69"/>
    </location>
</feature>
<evidence type="ECO:0000256" key="1">
    <source>
        <dbReference type="ARBA" id="ARBA00009078"/>
    </source>
</evidence>
<reference evidence="3" key="1">
    <citation type="submission" date="2020-03" db="EMBL/GenBank/DDBJ databases">
        <title>A high-quality chromosome-level genome assembly of a woody plant with both climbing and erect habits, Rhamnella rubrinervis.</title>
        <authorList>
            <person name="Lu Z."/>
            <person name="Yang Y."/>
            <person name="Zhu X."/>
            <person name="Sun Y."/>
        </authorList>
    </citation>
    <scope>NUCLEOTIDE SEQUENCE</scope>
    <source>
        <strain evidence="3">BYM</strain>
        <tissue evidence="3">Leaf</tissue>
    </source>
</reference>
<evidence type="ECO:0000313" key="4">
    <source>
        <dbReference type="Proteomes" id="UP000796880"/>
    </source>
</evidence>
<dbReference type="Pfam" id="PF04180">
    <property type="entry name" value="LTV"/>
    <property type="match status" value="1"/>
</dbReference>
<dbReference type="AlphaFoldDB" id="A0A8K0MIC3"/>
<dbReference type="PANTHER" id="PTHR21531">
    <property type="entry name" value="LOW-TEMPERATURE VIABILITY PROTEIN LTV1-RELATED"/>
    <property type="match status" value="1"/>
</dbReference>
<dbReference type="GO" id="GO:0000056">
    <property type="term" value="P:ribosomal small subunit export from nucleus"/>
    <property type="evidence" value="ECO:0007669"/>
    <property type="project" value="TreeGrafter"/>
</dbReference>
<evidence type="ECO:0000313" key="3">
    <source>
        <dbReference type="EMBL" id="KAF3446735.1"/>
    </source>
</evidence>